<evidence type="ECO:0000256" key="1">
    <source>
        <dbReference type="SAM" id="SignalP"/>
    </source>
</evidence>
<feature type="chain" id="PRO_5041931532" description="Secreted protein" evidence="1">
    <location>
        <begin position="29"/>
        <end position="94"/>
    </location>
</feature>
<accession>A0AAE0KCU8</accession>
<name>A0AAE0KCU8_9PEZI</name>
<sequence length="94" mass="10112">MHRWTSCSGRTLNSLFVLFSVLFSSGLSISRLPSKAQHDLALSVTHAPGLTLDQPGTRPLNHLSHYSLYHHTPAAAAAPGLPVLPHARARAHTS</sequence>
<reference evidence="2" key="1">
    <citation type="journal article" date="2023" name="Mol. Phylogenet. Evol.">
        <title>Genome-scale phylogeny and comparative genomics of the fungal order Sordariales.</title>
        <authorList>
            <person name="Hensen N."/>
            <person name="Bonometti L."/>
            <person name="Westerberg I."/>
            <person name="Brannstrom I.O."/>
            <person name="Guillou S."/>
            <person name="Cros-Aarteil S."/>
            <person name="Calhoun S."/>
            <person name="Haridas S."/>
            <person name="Kuo A."/>
            <person name="Mondo S."/>
            <person name="Pangilinan J."/>
            <person name="Riley R."/>
            <person name="LaButti K."/>
            <person name="Andreopoulos B."/>
            <person name="Lipzen A."/>
            <person name="Chen C."/>
            <person name="Yan M."/>
            <person name="Daum C."/>
            <person name="Ng V."/>
            <person name="Clum A."/>
            <person name="Steindorff A."/>
            <person name="Ohm R.A."/>
            <person name="Martin F."/>
            <person name="Silar P."/>
            <person name="Natvig D.O."/>
            <person name="Lalanne C."/>
            <person name="Gautier V."/>
            <person name="Ament-Velasquez S.L."/>
            <person name="Kruys A."/>
            <person name="Hutchinson M.I."/>
            <person name="Powell A.J."/>
            <person name="Barry K."/>
            <person name="Miller A.N."/>
            <person name="Grigoriev I.V."/>
            <person name="Debuchy R."/>
            <person name="Gladieux P."/>
            <person name="Hiltunen Thoren M."/>
            <person name="Johannesson H."/>
        </authorList>
    </citation>
    <scope>NUCLEOTIDE SEQUENCE</scope>
    <source>
        <strain evidence="2">CBS 958.72</strain>
    </source>
</reference>
<protein>
    <recommendedName>
        <fullName evidence="4">Secreted protein</fullName>
    </recommendedName>
</protein>
<evidence type="ECO:0008006" key="4">
    <source>
        <dbReference type="Google" id="ProtNLM"/>
    </source>
</evidence>
<proteinExistence type="predicted"/>
<comment type="caution">
    <text evidence="2">The sequence shown here is derived from an EMBL/GenBank/DDBJ whole genome shotgun (WGS) entry which is preliminary data.</text>
</comment>
<feature type="signal peptide" evidence="1">
    <location>
        <begin position="1"/>
        <end position="28"/>
    </location>
</feature>
<organism evidence="2 3">
    <name type="scientific">Lasiosphaeria ovina</name>
    <dbReference type="NCBI Taxonomy" id="92902"/>
    <lineage>
        <taxon>Eukaryota</taxon>
        <taxon>Fungi</taxon>
        <taxon>Dikarya</taxon>
        <taxon>Ascomycota</taxon>
        <taxon>Pezizomycotina</taxon>
        <taxon>Sordariomycetes</taxon>
        <taxon>Sordariomycetidae</taxon>
        <taxon>Sordariales</taxon>
        <taxon>Lasiosphaeriaceae</taxon>
        <taxon>Lasiosphaeria</taxon>
    </lineage>
</organism>
<gene>
    <name evidence="2" type="ORF">B0T24DRAFT_624757</name>
</gene>
<keyword evidence="3" id="KW-1185">Reference proteome</keyword>
<dbReference type="AlphaFoldDB" id="A0AAE0KCU8"/>
<dbReference type="Proteomes" id="UP001287356">
    <property type="component" value="Unassembled WGS sequence"/>
</dbReference>
<reference evidence="2" key="2">
    <citation type="submission" date="2023-06" db="EMBL/GenBank/DDBJ databases">
        <authorList>
            <consortium name="Lawrence Berkeley National Laboratory"/>
            <person name="Haridas S."/>
            <person name="Hensen N."/>
            <person name="Bonometti L."/>
            <person name="Westerberg I."/>
            <person name="Brannstrom I.O."/>
            <person name="Guillou S."/>
            <person name="Cros-Aarteil S."/>
            <person name="Calhoun S."/>
            <person name="Kuo A."/>
            <person name="Mondo S."/>
            <person name="Pangilinan J."/>
            <person name="Riley R."/>
            <person name="Labutti K."/>
            <person name="Andreopoulos B."/>
            <person name="Lipzen A."/>
            <person name="Chen C."/>
            <person name="Yanf M."/>
            <person name="Daum C."/>
            <person name="Ng V."/>
            <person name="Clum A."/>
            <person name="Steindorff A."/>
            <person name="Ohm R."/>
            <person name="Martin F."/>
            <person name="Silar P."/>
            <person name="Natvig D."/>
            <person name="Lalanne C."/>
            <person name="Gautier V."/>
            <person name="Ament-Velasquez S.L."/>
            <person name="Kruys A."/>
            <person name="Hutchinson M.I."/>
            <person name="Powell A.J."/>
            <person name="Barry K."/>
            <person name="Miller A.N."/>
            <person name="Grigoriev I.V."/>
            <person name="Debuchy R."/>
            <person name="Gladieux P."/>
            <person name="Thoren M.H."/>
            <person name="Johannesson H."/>
        </authorList>
    </citation>
    <scope>NUCLEOTIDE SEQUENCE</scope>
    <source>
        <strain evidence="2">CBS 958.72</strain>
    </source>
</reference>
<evidence type="ECO:0000313" key="2">
    <source>
        <dbReference type="EMBL" id="KAK3373840.1"/>
    </source>
</evidence>
<evidence type="ECO:0000313" key="3">
    <source>
        <dbReference type="Proteomes" id="UP001287356"/>
    </source>
</evidence>
<keyword evidence="1" id="KW-0732">Signal</keyword>
<dbReference type="EMBL" id="JAULSN010000004">
    <property type="protein sequence ID" value="KAK3373840.1"/>
    <property type="molecule type" value="Genomic_DNA"/>
</dbReference>